<evidence type="ECO:0000313" key="1">
    <source>
        <dbReference type="EMBL" id="MFC3882309.1"/>
    </source>
</evidence>
<keyword evidence="2" id="KW-1185">Reference proteome</keyword>
<name>A0ABV8AYF3_9BACI</name>
<reference evidence="2" key="1">
    <citation type="journal article" date="2019" name="Int. J. Syst. Evol. Microbiol.">
        <title>The Global Catalogue of Microorganisms (GCM) 10K type strain sequencing project: providing services to taxonomists for standard genome sequencing and annotation.</title>
        <authorList>
            <consortium name="The Broad Institute Genomics Platform"/>
            <consortium name="The Broad Institute Genome Sequencing Center for Infectious Disease"/>
            <person name="Wu L."/>
            <person name="Ma J."/>
        </authorList>
    </citation>
    <scope>NUCLEOTIDE SEQUENCE [LARGE SCALE GENOMIC DNA]</scope>
    <source>
        <strain evidence="2">CCUG 61889</strain>
    </source>
</reference>
<gene>
    <name evidence="1" type="ORF">ACFOU2_01710</name>
</gene>
<evidence type="ECO:0000313" key="2">
    <source>
        <dbReference type="Proteomes" id="UP001595752"/>
    </source>
</evidence>
<proteinExistence type="predicted"/>
<organism evidence="1 2">
    <name type="scientific">Bacillus songklensis</name>
    <dbReference type="NCBI Taxonomy" id="1069116"/>
    <lineage>
        <taxon>Bacteria</taxon>
        <taxon>Bacillati</taxon>
        <taxon>Bacillota</taxon>
        <taxon>Bacilli</taxon>
        <taxon>Bacillales</taxon>
        <taxon>Bacillaceae</taxon>
        <taxon>Bacillus</taxon>
    </lineage>
</organism>
<accession>A0ABV8AYF3</accession>
<dbReference type="EMBL" id="JBHRZT010000007">
    <property type="protein sequence ID" value="MFC3882309.1"/>
    <property type="molecule type" value="Genomic_DNA"/>
</dbReference>
<protein>
    <submittedName>
        <fullName evidence="1">Uncharacterized protein</fullName>
    </submittedName>
</protein>
<sequence>MLELLRRSRFLTPQEEVKQPYGLAFAARQQRKAKRAGIHRPFFFICIRV</sequence>
<comment type="caution">
    <text evidence="1">The sequence shown here is derived from an EMBL/GenBank/DDBJ whole genome shotgun (WGS) entry which is preliminary data.</text>
</comment>
<dbReference type="Proteomes" id="UP001595752">
    <property type="component" value="Unassembled WGS sequence"/>
</dbReference>